<reference evidence="3" key="1">
    <citation type="submission" date="2016-04" db="EMBL/GenBank/DDBJ databases">
        <title>Cephalotus genome sequencing.</title>
        <authorList>
            <person name="Fukushima K."/>
            <person name="Hasebe M."/>
            <person name="Fang X."/>
        </authorList>
    </citation>
    <scope>NUCLEOTIDE SEQUENCE [LARGE SCALE GENOMIC DNA]</scope>
    <source>
        <strain evidence="3">cv. St1</strain>
    </source>
</reference>
<dbReference type="InParanoid" id="A0A1Q3CSU3"/>
<dbReference type="Pfam" id="PF04195">
    <property type="entry name" value="Transposase_28"/>
    <property type="match status" value="1"/>
</dbReference>
<name>A0A1Q3CSU3_CEPFO</name>
<dbReference type="Proteomes" id="UP000187406">
    <property type="component" value="Unassembled WGS sequence"/>
</dbReference>
<evidence type="ECO:0000313" key="2">
    <source>
        <dbReference type="EMBL" id="GAV83319.1"/>
    </source>
</evidence>
<evidence type="ECO:0000313" key="3">
    <source>
        <dbReference type="Proteomes" id="UP000187406"/>
    </source>
</evidence>
<keyword evidence="3" id="KW-1185">Reference proteome</keyword>
<organism evidence="2 3">
    <name type="scientific">Cephalotus follicularis</name>
    <name type="common">Albany pitcher plant</name>
    <dbReference type="NCBI Taxonomy" id="3775"/>
    <lineage>
        <taxon>Eukaryota</taxon>
        <taxon>Viridiplantae</taxon>
        <taxon>Streptophyta</taxon>
        <taxon>Embryophyta</taxon>
        <taxon>Tracheophyta</taxon>
        <taxon>Spermatophyta</taxon>
        <taxon>Magnoliopsida</taxon>
        <taxon>eudicotyledons</taxon>
        <taxon>Gunneridae</taxon>
        <taxon>Pentapetalae</taxon>
        <taxon>rosids</taxon>
        <taxon>fabids</taxon>
        <taxon>Oxalidales</taxon>
        <taxon>Cephalotaceae</taxon>
        <taxon>Cephalotus</taxon>
    </lineage>
</organism>
<comment type="caution">
    <text evidence="2">The sequence shown here is derived from an EMBL/GenBank/DDBJ whole genome shotgun (WGS) entry which is preliminary data.</text>
</comment>
<dbReference type="EMBL" id="BDDD01002851">
    <property type="protein sequence ID" value="GAV83319.1"/>
    <property type="molecule type" value="Genomic_DNA"/>
</dbReference>
<dbReference type="AlphaFoldDB" id="A0A1Q3CSU3"/>
<feature type="non-terminal residue" evidence="2">
    <location>
        <position position="1"/>
    </location>
</feature>
<feature type="domain" description="Transposase (putative) gypsy type" evidence="1">
    <location>
        <begin position="43"/>
        <end position="93"/>
    </location>
</feature>
<proteinExistence type="predicted"/>
<dbReference type="InterPro" id="IPR007321">
    <property type="entry name" value="Transposase_28"/>
</dbReference>
<accession>A0A1Q3CSU3</accession>
<sequence length="130" mass="15005">LVYLGGEASPKIAYEVLYPKRHYHLAFARRSRGLQCVRLRYSCYLEAFKLGLRFPIPIFVFKILEFYNVYPCQLASNSWLVIMGFLCFCKMAGGAAQYRSVLVIFSTFKASRSIWVLVFREESTSVSHPV</sequence>
<protein>
    <recommendedName>
        <fullName evidence="1">Transposase (putative) gypsy type domain-containing protein</fullName>
    </recommendedName>
</protein>
<evidence type="ECO:0000259" key="1">
    <source>
        <dbReference type="Pfam" id="PF04195"/>
    </source>
</evidence>
<gene>
    <name evidence="2" type="ORF">CFOL_v3_26767</name>
</gene>